<feature type="binding site" evidence="11">
    <location>
        <position position="242"/>
    </location>
    <ligand>
        <name>glycerol</name>
        <dbReference type="ChEBI" id="CHEBI:17754"/>
    </ligand>
</feature>
<feature type="binding site" evidence="11">
    <location>
        <position position="412"/>
    </location>
    <ligand>
        <name>ADP</name>
        <dbReference type="ChEBI" id="CHEBI:456216"/>
    </ligand>
</feature>
<dbReference type="AlphaFoldDB" id="A0A9D2M5L6"/>
<keyword evidence="7 11" id="KW-0067">ATP-binding</keyword>
<dbReference type="Proteomes" id="UP000886803">
    <property type="component" value="Unassembled WGS sequence"/>
</dbReference>
<dbReference type="NCBIfam" id="TIGR01311">
    <property type="entry name" value="glycerol_kin"/>
    <property type="match status" value="1"/>
</dbReference>
<feature type="binding site" evidence="11">
    <location>
        <position position="82"/>
    </location>
    <ligand>
        <name>sn-glycerol 3-phosphate</name>
        <dbReference type="ChEBI" id="CHEBI:57597"/>
    </ligand>
</feature>
<feature type="binding site" evidence="11">
    <location>
        <position position="133"/>
    </location>
    <ligand>
        <name>sn-glycerol 3-phosphate</name>
        <dbReference type="ChEBI" id="CHEBI:57597"/>
    </ligand>
</feature>
<keyword evidence="5 11" id="KW-0418">Kinase</keyword>
<feature type="binding site" evidence="11">
    <location>
        <position position="12"/>
    </location>
    <ligand>
        <name>sn-glycerol 3-phosphate</name>
        <dbReference type="ChEBI" id="CHEBI:57597"/>
    </ligand>
</feature>
<dbReference type="CDD" id="cd07786">
    <property type="entry name" value="FGGY_EcGK_like"/>
    <property type="match status" value="1"/>
</dbReference>
<comment type="function">
    <text evidence="9 11">Key enzyme in the regulation of glycerol uptake and metabolism. Catalyzes the phosphorylation of glycerol to yield sn-glycerol 3-phosphate.</text>
</comment>
<dbReference type="GO" id="GO:0005829">
    <property type="term" value="C:cytosol"/>
    <property type="evidence" value="ECO:0007669"/>
    <property type="project" value="TreeGrafter"/>
</dbReference>
<dbReference type="GO" id="GO:0019563">
    <property type="term" value="P:glycerol catabolic process"/>
    <property type="evidence" value="ECO:0007669"/>
    <property type="project" value="UniProtKB-UniRule"/>
</dbReference>
<accession>A0A9D2M5L6</accession>
<feature type="binding site" evidence="11">
    <location>
        <position position="12"/>
    </location>
    <ligand>
        <name>ADP</name>
        <dbReference type="ChEBI" id="CHEBI:456216"/>
    </ligand>
</feature>
<feature type="binding site" evidence="11">
    <location>
        <position position="14"/>
    </location>
    <ligand>
        <name>ATP</name>
        <dbReference type="ChEBI" id="CHEBI:30616"/>
    </ligand>
</feature>
<feature type="binding site" evidence="11">
    <location>
        <position position="83"/>
    </location>
    <ligand>
        <name>glycerol</name>
        <dbReference type="ChEBI" id="CHEBI:17754"/>
    </ligand>
</feature>
<feature type="binding site" evidence="11">
    <location>
        <position position="83"/>
    </location>
    <ligand>
        <name>sn-glycerol 3-phosphate</name>
        <dbReference type="ChEBI" id="CHEBI:57597"/>
    </ligand>
</feature>
<evidence type="ECO:0000256" key="3">
    <source>
        <dbReference type="ARBA" id="ARBA00022679"/>
    </source>
</evidence>
<dbReference type="InterPro" id="IPR043129">
    <property type="entry name" value="ATPase_NBD"/>
</dbReference>
<comment type="pathway">
    <text evidence="1 11">Polyol metabolism; glycerol degradation via glycerol kinase pathway; sn-glycerol 3-phosphate from glycerol: step 1/1.</text>
</comment>
<dbReference type="Gene3D" id="3.30.420.40">
    <property type="match status" value="2"/>
</dbReference>
<feature type="binding site" evidence="11">
    <location>
        <position position="264"/>
    </location>
    <ligand>
        <name>ADP</name>
        <dbReference type="ChEBI" id="CHEBI:456216"/>
    </ligand>
</feature>
<evidence type="ECO:0000256" key="4">
    <source>
        <dbReference type="ARBA" id="ARBA00022741"/>
    </source>
</evidence>
<evidence type="ECO:0000256" key="8">
    <source>
        <dbReference type="ARBA" id="ARBA00052101"/>
    </source>
</evidence>
<dbReference type="FunFam" id="3.30.420.40:FF:000007">
    <property type="entry name" value="Glycerol kinase"/>
    <property type="match status" value="1"/>
</dbReference>
<evidence type="ECO:0000256" key="5">
    <source>
        <dbReference type="ARBA" id="ARBA00022777"/>
    </source>
</evidence>
<feature type="binding site" evidence="11">
    <location>
        <position position="242"/>
    </location>
    <ligand>
        <name>sn-glycerol 3-phosphate</name>
        <dbReference type="ChEBI" id="CHEBI:57597"/>
    </ligand>
</feature>
<feature type="binding site" evidence="11">
    <location>
        <position position="12"/>
    </location>
    <ligand>
        <name>ATP</name>
        <dbReference type="ChEBI" id="CHEBI:30616"/>
    </ligand>
</feature>
<dbReference type="SUPFAM" id="SSF53067">
    <property type="entry name" value="Actin-like ATPase domain"/>
    <property type="match status" value="2"/>
</dbReference>
<comment type="similarity">
    <text evidence="2 11">Belongs to the FGGY kinase family.</text>
</comment>
<feature type="binding site" evidence="11">
    <location>
        <position position="408"/>
    </location>
    <ligand>
        <name>ADP</name>
        <dbReference type="ChEBI" id="CHEBI:456216"/>
    </ligand>
</feature>
<evidence type="ECO:0000256" key="2">
    <source>
        <dbReference type="ARBA" id="ARBA00009156"/>
    </source>
</evidence>
<comment type="subunit">
    <text evidence="10 11">Homotetramer and homodimer (in equilibrium).</text>
</comment>
<dbReference type="GO" id="GO:0005524">
    <property type="term" value="F:ATP binding"/>
    <property type="evidence" value="ECO:0007669"/>
    <property type="project" value="UniProtKB-UniRule"/>
</dbReference>
<dbReference type="NCBIfam" id="NF000756">
    <property type="entry name" value="PRK00047.1"/>
    <property type="match status" value="1"/>
</dbReference>
<comment type="activity regulation">
    <text evidence="11">Activated by phosphorylation and inhibited by fructose 1,6-bisphosphate (FBP).</text>
</comment>
<dbReference type="InterPro" id="IPR018485">
    <property type="entry name" value="FGGY_C"/>
</dbReference>
<feature type="binding site" evidence="11">
    <location>
        <position position="16"/>
    </location>
    <ligand>
        <name>ADP</name>
        <dbReference type="ChEBI" id="CHEBI:456216"/>
    </ligand>
</feature>
<dbReference type="GO" id="GO:0004370">
    <property type="term" value="F:glycerol kinase activity"/>
    <property type="evidence" value="ECO:0007669"/>
    <property type="project" value="UniProtKB-UniRule"/>
</dbReference>
<evidence type="ECO:0000313" key="15">
    <source>
        <dbReference type="Proteomes" id="UP000886803"/>
    </source>
</evidence>
<feature type="binding site" evidence="11">
    <location>
        <position position="13"/>
    </location>
    <ligand>
        <name>ATP</name>
        <dbReference type="ChEBI" id="CHEBI:30616"/>
    </ligand>
</feature>
<feature type="binding site" evidence="11">
    <location>
        <position position="264"/>
    </location>
    <ligand>
        <name>ATP</name>
        <dbReference type="ChEBI" id="CHEBI:30616"/>
    </ligand>
</feature>
<evidence type="ECO:0000313" key="14">
    <source>
        <dbReference type="EMBL" id="HJB41876.1"/>
    </source>
</evidence>
<reference evidence="14" key="2">
    <citation type="submission" date="2021-04" db="EMBL/GenBank/DDBJ databases">
        <authorList>
            <person name="Gilroy R."/>
        </authorList>
    </citation>
    <scope>NUCLEOTIDE SEQUENCE</scope>
    <source>
        <strain evidence="14">ChiBcec8-13705</strain>
    </source>
</reference>
<feature type="binding site" evidence="11">
    <location>
        <position position="82"/>
    </location>
    <ligand>
        <name>glycerol</name>
        <dbReference type="ChEBI" id="CHEBI:17754"/>
    </ligand>
</feature>
<comment type="caution">
    <text evidence="14">The sequence shown here is derived from an EMBL/GenBank/DDBJ whole genome shotgun (WGS) entry which is preliminary data.</text>
</comment>
<evidence type="ECO:0000259" key="13">
    <source>
        <dbReference type="Pfam" id="PF02782"/>
    </source>
</evidence>
<name>A0A9D2M5L6_9FIRM</name>
<feature type="binding site" evidence="11">
    <location>
        <position position="311"/>
    </location>
    <ligand>
        <name>ATP</name>
        <dbReference type="ChEBI" id="CHEBI:30616"/>
    </ligand>
</feature>
<dbReference type="EC" id="2.7.1.30" evidence="11"/>
<dbReference type="InterPro" id="IPR000577">
    <property type="entry name" value="Carb_kinase_FGGY"/>
</dbReference>
<evidence type="ECO:0000259" key="12">
    <source>
        <dbReference type="Pfam" id="PF00370"/>
    </source>
</evidence>
<evidence type="ECO:0000256" key="6">
    <source>
        <dbReference type="ARBA" id="ARBA00022798"/>
    </source>
</evidence>
<gene>
    <name evidence="11 14" type="primary">glpK</name>
    <name evidence="14" type="ORF">H9945_05190</name>
</gene>
<feature type="binding site" evidence="11">
    <location>
        <position position="307"/>
    </location>
    <ligand>
        <name>ADP</name>
        <dbReference type="ChEBI" id="CHEBI:456216"/>
    </ligand>
</feature>
<dbReference type="PANTHER" id="PTHR10196">
    <property type="entry name" value="SUGAR KINASE"/>
    <property type="match status" value="1"/>
</dbReference>
<evidence type="ECO:0000256" key="11">
    <source>
        <dbReference type="HAMAP-Rule" id="MF_00186"/>
    </source>
</evidence>
<dbReference type="HAMAP" id="MF_00186">
    <property type="entry name" value="Glycerol_kin"/>
    <property type="match status" value="1"/>
</dbReference>
<sequence length="511" mass="55551">MQQYLAALDQGTTSTRCILFDHDGRACVTAQREIAQFYPHPGWVEQDPLEIWTATLAVLRQAMTQAGIEAGQLAGIGITNQRETTLVWERATGKPVYNAIVWQCRRTAERIETLTPAQAESIRRKTGLIPDAYFSASKAEWILRHVPGAADQARRGELLFGTVDSWLLWNLTGGALHATDETNASRTMLFDIHRRCWDEELLALFGVPAAMLPRVLPSSHLYGHTAPDLLGAPVPLAGVAGDQQAALFGQCCWEAGAAKNTYGTGCFLLMHTGGRAITSRHGLLTTLAASDDTGGGYALEGSVFVAGAAIQWLRDELHILETAGQSERYCHECPDTGGVYLVPAFAGLGAPYWQPEARGMLVGLTRGSSRAVLVRATVESMAYQVRDVLEAMQQDAGLALQTLRVDGGASANNFLLQFQADLLGADLIRPTCIETTALGAAYLAGLAVGFWADRAELARIWQANCRFVSRITPAARAQRLAGWRRAVDSALYWARWQALAEQEVSDANDRL</sequence>
<dbReference type="Pfam" id="PF00370">
    <property type="entry name" value="FGGY_N"/>
    <property type="match status" value="1"/>
</dbReference>
<dbReference type="Pfam" id="PF02782">
    <property type="entry name" value="FGGY_C"/>
    <property type="match status" value="1"/>
</dbReference>
<feature type="domain" description="Carbohydrate kinase FGGY N-terminal" evidence="12">
    <location>
        <begin position="4"/>
        <end position="249"/>
    </location>
</feature>
<comment type="catalytic activity">
    <reaction evidence="8 11">
        <text>glycerol + ATP = sn-glycerol 3-phosphate + ADP + H(+)</text>
        <dbReference type="Rhea" id="RHEA:21644"/>
        <dbReference type="ChEBI" id="CHEBI:15378"/>
        <dbReference type="ChEBI" id="CHEBI:17754"/>
        <dbReference type="ChEBI" id="CHEBI:30616"/>
        <dbReference type="ChEBI" id="CHEBI:57597"/>
        <dbReference type="ChEBI" id="CHEBI:456216"/>
        <dbReference type="EC" id="2.7.1.30"/>
    </reaction>
</comment>
<keyword evidence="6 11" id="KW-0319">Glycerol metabolism</keyword>
<organism evidence="14 15">
    <name type="scientific">Candidatus Gemmiger avicola</name>
    <dbReference type="NCBI Taxonomy" id="2838605"/>
    <lineage>
        <taxon>Bacteria</taxon>
        <taxon>Bacillati</taxon>
        <taxon>Bacillota</taxon>
        <taxon>Clostridia</taxon>
        <taxon>Eubacteriales</taxon>
        <taxon>Gemmiger</taxon>
    </lineage>
</organism>
<feature type="binding site" evidence="11">
    <location>
        <position position="133"/>
    </location>
    <ligand>
        <name>glycerol</name>
        <dbReference type="ChEBI" id="CHEBI:17754"/>
    </ligand>
</feature>
<keyword evidence="4 11" id="KW-0547">Nucleotide-binding</keyword>
<feature type="binding site" evidence="11">
    <location>
        <position position="243"/>
    </location>
    <ligand>
        <name>glycerol</name>
        <dbReference type="ChEBI" id="CHEBI:17754"/>
    </ligand>
</feature>
<dbReference type="FunFam" id="3.30.420.40:FF:000008">
    <property type="entry name" value="Glycerol kinase"/>
    <property type="match status" value="1"/>
</dbReference>
<evidence type="ECO:0000256" key="1">
    <source>
        <dbReference type="ARBA" id="ARBA00005190"/>
    </source>
</evidence>
<feature type="domain" description="Carbohydrate kinase FGGY C-terminal" evidence="13">
    <location>
        <begin position="259"/>
        <end position="447"/>
    </location>
</feature>
<evidence type="ECO:0000256" key="10">
    <source>
        <dbReference type="ARBA" id="ARBA00063665"/>
    </source>
</evidence>
<proteinExistence type="inferred from homology"/>
<feature type="binding site" evidence="11">
    <location>
        <position position="408"/>
    </location>
    <ligand>
        <name>ATP</name>
        <dbReference type="ChEBI" id="CHEBI:30616"/>
    </ligand>
</feature>
<evidence type="ECO:0000256" key="9">
    <source>
        <dbReference type="ARBA" id="ARBA00054633"/>
    </source>
</evidence>
<dbReference type="InterPro" id="IPR018484">
    <property type="entry name" value="FGGY_N"/>
</dbReference>
<dbReference type="PANTHER" id="PTHR10196:SF69">
    <property type="entry name" value="GLYCEROL KINASE"/>
    <property type="match status" value="1"/>
</dbReference>
<protein>
    <recommendedName>
        <fullName evidence="11">Glycerol kinase</fullName>
        <ecNumber evidence="11">2.7.1.30</ecNumber>
    </recommendedName>
    <alternativeName>
        <fullName evidence="11">ATP:glycerol 3-phosphotransferase</fullName>
    </alternativeName>
    <alternativeName>
        <fullName evidence="11">Glycerokinase</fullName>
        <shortName evidence="11">GK</shortName>
    </alternativeName>
</protein>
<reference evidence="14" key="1">
    <citation type="journal article" date="2021" name="PeerJ">
        <title>Extensive microbial diversity within the chicken gut microbiome revealed by metagenomics and culture.</title>
        <authorList>
            <person name="Gilroy R."/>
            <person name="Ravi A."/>
            <person name="Getino M."/>
            <person name="Pursley I."/>
            <person name="Horton D.L."/>
            <person name="Alikhan N.F."/>
            <person name="Baker D."/>
            <person name="Gharbi K."/>
            <person name="Hall N."/>
            <person name="Watson M."/>
            <person name="Adriaenssens E.M."/>
            <person name="Foster-Nyarko E."/>
            <person name="Jarju S."/>
            <person name="Secka A."/>
            <person name="Antonio M."/>
            <person name="Oren A."/>
            <person name="Chaudhuri R.R."/>
            <person name="La Ragione R."/>
            <person name="Hildebrand F."/>
            <person name="Pallen M.J."/>
        </authorList>
    </citation>
    <scope>NUCLEOTIDE SEQUENCE</scope>
    <source>
        <strain evidence="14">ChiBcec8-13705</strain>
    </source>
</reference>
<dbReference type="PIRSF" id="PIRSF000538">
    <property type="entry name" value="GlpK"/>
    <property type="match status" value="1"/>
</dbReference>
<evidence type="ECO:0000256" key="7">
    <source>
        <dbReference type="ARBA" id="ARBA00022840"/>
    </source>
</evidence>
<dbReference type="InterPro" id="IPR005999">
    <property type="entry name" value="Glycerol_kin"/>
</dbReference>
<dbReference type="GO" id="GO:0006072">
    <property type="term" value="P:glycerol-3-phosphate metabolic process"/>
    <property type="evidence" value="ECO:0007669"/>
    <property type="project" value="InterPro"/>
</dbReference>
<keyword evidence="3 11" id="KW-0808">Transferase</keyword>
<dbReference type="EMBL" id="DWYG01000079">
    <property type="protein sequence ID" value="HJB41876.1"/>
    <property type="molecule type" value="Genomic_DNA"/>
</dbReference>
<feature type="binding site" evidence="11">
    <location>
        <position position="307"/>
    </location>
    <ligand>
        <name>ATP</name>
        <dbReference type="ChEBI" id="CHEBI:30616"/>
    </ligand>
</feature>